<dbReference type="EMBL" id="BAVZ01000001">
    <property type="protein sequence ID" value="GAF06203.1"/>
    <property type="molecule type" value="Genomic_DNA"/>
</dbReference>
<dbReference type="Gene3D" id="3.30.420.40">
    <property type="match status" value="1"/>
</dbReference>
<dbReference type="Proteomes" id="UP000019364">
    <property type="component" value="Unassembled WGS sequence"/>
</dbReference>
<dbReference type="AlphaFoldDB" id="W7YFB9"/>
<comment type="caution">
    <text evidence="2">The sequence shown here is derived from an EMBL/GenBank/DDBJ whole genome shotgun (WGS) entry which is preliminary data.</text>
</comment>
<dbReference type="SUPFAM" id="SSF53067">
    <property type="entry name" value="Actin-like ATPase domain"/>
    <property type="match status" value="1"/>
</dbReference>
<dbReference type="GO" id="GO:0016301">
    <property type="term" value="F:kinase activity"/>
    <property type="evidence" value="ECO:0007669"/>
    <property type="project" value="UniProtKB-KW"/>
</dbReference>
<dbReference type="eggNOG" id="COG1940">
    <property type="taxonomic scope" value="Bacteria"/>
</dbReference>
<keyword evidence="2" id="KW-0418">Kinase</keyword>
<proteinExistence type="inferred from homology"/>
<keyword evidence="2" id="KW-0808">Transferase</keyword>
<name>W7YFB9_9BACL</name>
<dbReference type="STRING" id="1236976.JCM16418_151"/>
<sequence length="65" mass="6666">MSLLGAIEAGGTKFVCGIGKEDGTVLERISFPTTTPEETMAQVVSFFEGKGVEAIGAGSFGPIDL</sequence>
<comment type="similarity">
    <text evidence="1">Belongs to the ROK (NagC/XylR) family.</text>
</comment>
<protein>
    <submittedName>
        <fullName evidence="2">Fructokinase</fullName>
    </submittedName>
</protein>
<gene>
    <name evidence="2" type="ORF">JCM16418_151</name>
</gene>
<evidence type="ECO:0000313" key="2">
    <source>
        <dbReference type="EMBL" id="GAF06203.1"/>
    </source>
</evidence>
<keyword evidence="3" id="KW-1185">Reference proteome</keyword>
<evidence type="ECO:0000313" key="3">
    <source>
        <dbReference type="Proteomes" id="UP000019364"/>
    </source>
</evidence>
<evidence type="ECO:0000256" key="1">
    <source>
        <dbReference type="ARBA" id="ARBA00006479"/>
    </source>
</evidence>
<dbReference type="InterPro" id="IPR043129">
    <property type="entry name" value="ATPase_NBD"/>
</dbReference>
<organism evidence="2 3">
    <name type="scientific">Paenibacillus pini JCM 16418</name>
    <dbReference type="NCBI Taxonomy" id="1236976"/>
    <lineage>
        <taxon>Bacteria</taxon>
        <taxon>Bacillati</taxon>
        <taxon>Bacillota</taxon>
        <taxon>Bacilli</taxon>
        <taxon>Bacillales</taxon>
        <taxon>Paenibacillaceae</taxon>
        <taxon>Paenibacillus</taxon>
    </lineage>
</organism>
<accession>W7YFB9</accession>
<dbReference type="InterPro" id="IPR000600">
    <property type="entry name" value="ROK"/>
</dbReference>
<dbReference type="Pfam" id="PF00480">
    <property type="entry name" value="ROK"/>
    <property type="match status" value="1"/>
</dbReference>
<reference evidence="2 3" key="1">
    <citation type="journal article" date="2014" name="Genome Announc.">
        <title>Draft Genome Sequence of Paenibacillus pini JCM 16418T, Isolated from the Rhizosphere of Pine Tree.</title>
        <authorList>
            <person name="Yuki M."/>
            <person name="Oshima K."/>
            <person name="Suda W."/>
            <person name="Oshida Y."/>
            <person name="Kitamura K."/>
            <person name="Iida Y."/>
            <person name="Hattori M."/>
            <person name="Ohkuma M."/>
        </authorList>
    </citation>
    <scope>NUCLEOTIDE SEQUENCE [LARGE SCALE GENOMIC DNA]</scope>
    <source>
        <strain evidence="2 3">JCM 16418</strain>
    </source>
</reference>